<dbReference type="SUPFAM" id="SSF74653">
    <property type="entry name" value="TolA/TonB C-terminal domain"/>
    <property type="match status" value="1"/>
</dbReference>
<dbReference type="PROSITE" id="PS52015">
    <property type="entry name" value="TONB_CTD"/>
    <property type="match status" value="1"/>
</dbReference>
<comment type="similarity">
    <text evidence="2">Belongs to the TonB family.</text>
</comment>
<dbReference type="GO" id="GO:0015031">
    <property type="term" value="P:protein transport"/>
    <property type="evidence" value="ECO:0007669"/>
    <property type="project" value="UniProtKB-KW"/>
</dbReference>
<dbReference type="Proteomes" id="UP000050940">
    <property type="component" value="Unassembled WGS sequence"/>
</dbReference>
<name>A0A0R0E3P6_9GAMM</name>
<keyword evidence="7" id="KW-0653">Protein transport</keyword>
<keyword evidence="4" id="KW-1003">Cell membrane</keyword>
<dbReference type="GO" id="GO:0098797">
    <property type="term" value="C:plasma membrane protein complex"/>
    <property type="evidence" value="ECO:0007669"/>
    <property type="project" value="TreeGrafter"/>
</dbReference>
<dbReference type="STRING" id="659018.ABB34_06765"/>
<evidence type="ECO:0000256" key="9">
    <source>
        <dbReference type="ARBA" id="ARBA00023136"/>
    </source>
</evidence>
<dbReference type="EMBL" id="LDJP01000037">
    <property type="protein sequence ID" value="KRG86050.1"/>
    <property type="molecule type" value="Genomic_DNA"/>
</dbReference>
<evidence type="ECO:0000256" key="2">
    <source>
        <dbReference type="ARBA" id="ARBA00006555"/>
    </source>
</evidence>
<dbReference type="InterPro" id="IPR006260">
    <property type="entry name" value="TonB/TolA_C"/>
</dbReference>
<evidence type="ECO:0000259" key="12">
    <source>
        <dbReference type="PROSITE" id="PS52015"/>
    </source>
</evidence>
<dbReference type="Pfam" id="PF03544">
    <property type="entry name" value="TonB_C"/>
    <property type="match status" value="1"/>
</dbReference>
<keyword evidence="6 11" id="KW-0812">Transmembrane</keyword>
<dbReference type="GO" id="GO:0031992">
    <property type="term" value="F:energy transducer activity"/>
    <property type="evidence" value="ECO:0007669"/>
    <property type="project" value="TreeGrafter"/>
</dbReference>
<evidence type="ECO:0000256" key="7">
    <source>
        <dbReference type="ARBA" id="ARBA00022927"/>
    </source>
</evidence>
<evidence type="ECO:0000256" key="6">
    <source>
        <dbReference type="ARBA" id="ARBA00022692"/>
    </source>
</evidence>
<dbReference type="Gene3D" id="3.30.1150.10">
    <property type="match status" value="1"/>
</dbReference>
<keyword evidence="8 11" id="KW-1133">Transmembrane helix</keyword>
<dbReference type="NCBIfam" id="TIGR01352">
    <property type="entry name" value="tonB_Cterm"/>
    <property type="match status" value="1"/>
</dbReference>
<dbReference type="GO" id="GO:0055085">
    <property type="term" value="P:transmembrane transport"/>
    <property type="evidence" value="ECO:0007669"/>
    <property type="project" value="InterPro"/>
</dbReference>
<proteinExistence type="inferred from homology"/>
<evidence type="ECO:0000256" key="5">
    <source>
        <dbReference type="ARBA" id="ARBA00022519"/>
    </source>
</evidence>
<keyword evidence="13" id="KW-0675">Receptor</keyword>
<evidence type="ECO:0000256" key="4">
    <source>
        <dbReference type="ARBA" id="ARBA00022475"/>
    </source>
</evidence>
<feature type="transmembrane region" description="Helical" evidence="11">
    <location>
        <begin position="30"/>
        <end position="47"/>
    </location>
</feature>
<evidence type="ECO:0000256" key="8">
    <source>
        <dbReference type="ARBA" id="ARBA00022989"/>
    </source>
</evidence>
<dbReference type="PANTHER" id="PTHR33446:SF2">
    <property type="entry name" value="PROTEIN TONB"/>
    <property type="match status" value="1"/>
</dbReference>
<feature type="region of interest" description="Disordered" evidence="10">
    <location>
        <begin position="72"/>
        <end position="91"/>
    </location>
</feature>
<evidence type="ECO:0000256" key="10">
    <source>
        <dbReference type="SAM" id="MobiDB-lite"/>
    </source>
</evidence>
<keyword evidence="3" id="KW-0813">Transport</keyword>
<dbReference type="InterPro" id="IPR051045">
    <property type="entry name" value="TonB-dependent_transducer"/>
</dbReference>
<comment type="subcellular location">
    <subcellularLocation>
        <location evidence="1">Cell inner membrane</location>
        <topology evidence="1">Single-pass membrane protein</topology>
        <orientation evidence="1">Periplasmic side</orientation>
    </subcellularLocation>
</comment>
<evidence type="ECO:0000313" key="13">
    <source>
        <dbReference type="EMBL" id="KRG86050.1"/>
    </source>
</evidence>
<dbReference type="PANTHER" id="PTHR33446">
    <property type="entry name" value="PROTEIN TONB-RELATED"/>
    <property type="match status" value="1"/>
</dbReference>
<keyword evidence="14" id="KW-1185">Reference proteome</keyword>
<feature type="domain" description="TonB C-terminal" evidence="12">
    <location>
        <begin position="95"/>
        <end position="188"/>
    </location>
</feature>
<protein>
    <submittedName>
        <fullName evidence="13">TonB-dependent receptor</fullName>
    </submittedName>
</protein>
<dbReference type="OrthoDB" id="9792439at2"/>
<evidence type="ECO:0000256" key="3">
    <source>
        <dbReference type="ARBA" id="ARBA00022448"/>
    </source>
</evidence>
<dbReference type="RefSeq" id="WP_057640491.1">
    <property type="nucleotide sequence ID" value="NZ_LDJP01000037.1"/>
</dbReference>
<keyword evidence="5" id="KW-0997">Cell inner membrane</keyword>
<evidence type="ECO:0000256" key="1">
    <source>
        <dbReference type="ARBA" id="ARBA00004383"/>
    </source>
</evidence>
<evidence type="ECO:0000313" key="14">
    <source>
        <dbReference type="Proteomes" id="UP000050940"/>
    </source>
</evidence>
<comment type="caution">
    <text evidence="13">The sequence shown here is derived from an EMBL/GenBank/DDBJ whole genome shotgun (WGS) entry which is preliminary data.</text>
</comment>
<sequence length="188" mass="19628">MSAIHTHDMPASQPLEHGDPATPRSSTSPWLWAALILALLAAALLWLRPAGPGETTVPAIGEQAAPAITPQAPMAAEPGTSTGNTAARKPVPALRNRDARPLAGNAKPSYPPAALRSGVEGGVVARLDIDAQGQVTAASIVSRHGQRSRDLDRAVLDSVRGWKFEPALRDGHSVASVVQVPVDFRANQ</sequence>
<dbReference type="InterPro" id="IPR037682">
    <property type="entry name" value="TonB_C"/>
</dbReference>
<gene>
    <name evidence="13" type="ORF">ABB34_06765</name>
</gene>
<organism evidence="13 14">
    <name type="scientific">Stenotrophomonas daejeonensis</name>
    <dbReference type="NCBI Taxonomy" id="659018"/>
    <lineage>
        <taxon>Bacteria</taxon>
        <taxon>Pseudomonadati</taxon>
        <taxon>Pseudomonadota</taxon>
        <taxon>Gammaproteobacteria</taxon>
        <taxon>Lysobacterales</taxon>
        <taxon>Lysobacteraceae</taxon>
        <taxon>Stenotrophomonas</taxon>
    </lineage>
</organism>
<dbReference type="AlphaFoldDB" id="A0A0R0E3P6"/>
<accession>A0A0R0E3P6</accession>
<evidence type="ECO:0000256" key="11">
    <source>
        <dbReference type="SAM" id="Phobius"/>
    </source>
</evidence>
<dbReference type="PATRIC" id="fig|659018.3.peg.1281"/>
<feature type="region of interest" description="Disordered" evidence="10">
    <location>
        <begin position="1"/>
        <end position="24"/>
    </location>
</feature>
<reference evidence="13 14" key="1">
    <citation type="submission" date="2015-05" db="EMBL/GenBank/DDBJ databases">
        <title>Genome sequencing and analysis of members of genus Stenotrophomonas.</title>
        <authorList>
            <person name="Patil P.P."/>
            <person name="Midha S."/>
            <person name="Patil P.B."/>
        </authorList>
    </citation>
    <scope>NUCLEOTIDE SEQUENCE [LARGE SCALE GENOMIC DNA]</scope>
    <source>
        <strain evidence="13 14">JCM 16244</strain>
    </source>
</reference>
<keyword evidence="9 11" id="KW-0472">Membrane</keyword>